<reference evidence="3 4" key="1">
    <citation type="submission" date="2019-09" db="EMBL/GenBank/DDBJ databases">
        <title>Draft genome sequence of 3 type strains from the CCUG.</title>
        <authorList>
            <person name="Pineiro-Iglesias B."/>
            <person name="Tunovic T."/>
            <person name="Unosson C."/>
            <person name="Inganas E."/>
            <person name="Ohlen M."/>
            <person name="Cardew S."/>
            <person name="Jensie-Markopoulos S."/>
            <person name="Salva-Serra F."/>
            <person name="Jaen-Luchoro D."/>
            <person name="Karlsson R."/>
            <person name="Svensson-Stadler L."/>
            <person name="Chun J."/>
            <person name="Moore E."/>
        </authorList>
    </citation>
    <scope>NUCLEOTIDE SEQUENCE [LARGE SCALE GENOMIC DNA]</scope>
    <source>
        <strain evidence="3 4">CCUG 65427</strain>
    </source>
</reference>
<evidence type="ECO:0000313" key="4">
    <source>
        <dbReference type="Proteomes" id="UP000434554"/>
    </source>
</evidence>
<keyword evidence="2" id="KW-0732">Signal</keyword>
<protein>
    <submittedName>
        <fullName evidence="3">Uncharacterized protein</fullName>
    </submittedName>
</protein>
<feature type="chain" id="PRO_5032569077" evidence="2">
    <location>
        <begin position="28"/>
        <end position="158"/>
    </location>
</feature>
<gene>
    <name evidence="3" type="ORF">F8R14_01235</name>
</gene>
<feature type="compositionally biased region" description="Basic and acidic residues" evidence="1">
    <location>
        <begin position="55"/>
        <end position="72"/>
    </location>
</feature>
<proteinExistence type="predicted"/>
<dbReference type="AlphaFoldDB" id="A0A833FKJ1"/>
<feature type="compositionally biased region" description="Low complexity" evidence="1">
    <location>
        <begin position="73"/>
        <end position="83"/>
    </location>
</feature>
<dbReference type="Proteomes" id="UP000434554">
    <property type="component" value="Unassembled WGS sequence"/>
</dbReference>
<dbReference type="RefSeq" id="WP_127006887.1">
    <property type="nucleotide sequence ID" value="NZ_CALMIE010000002.1"/>
</dbReference>
<comment type="caution">
    <text evidence="3">The sequence shown here is derived from an EMBL/GenBank/DDBJ whole genome shotgun (WGS) entry which is preliminary data.</text>
</comment>
<evidence type="ECO:0000256" key="1">
    <source>
        <dbReference type="SAM" id="MobiDB-lite"/>
    </source>
</evidence>
<feature type="signal peptide" evidence="2">
    <location>
        <begin position="1"/>
        <end position="27"/>
    </location>
</feature>
<dbReference type="EMBL" id="WBKH01000001">
    <property type="protein sequence ID" value="KAB1479922.1"/>
    <property type="molecule type" value="Genomic_DNA"/>
</dbReference>
<feature type="region of interest" description="Disordered" evidence="1">
    <location>
        <begin position="44"/>
        <end position="158"/>
    </location>
</feature>
<evidence type="ECO:0000313" key="3">
    <source>
        <dbReference type="EMBL" id="KAB1479922.1"/>
    </source>
</evidence>
<evidence type="ECO:0000256" key="2">
    <source>
        <dbReference type="SAM" id="SignalP"/>
    </source>
</evidence>
<dbReference type="GeneID" id="83054141"/>
<accession>A0A833FKJ1</accession>
<feature type="compositionally biased region" description="Basic and acidic residues" evidence="1">
    <location>
        <begin position="84"/>
        <end position="105"/>
    </location>
</feature>
<name>A0A833FKJ1_9FIRM</name>
<feature type="compositionally biased region" description="Basic and acidic residues" evidence="1">
    <location>
        <begin position="116"/>
        <end position="142"/>
    </location>
</feature>
<organism evidence="3 4">
    <name type="scientific">Veillonella seminalis</name>
    <dbReference type="NCBI Taxonomy" id="1502943"/>
    <lineage>
        <taxon>Bacteria</taxon>
        <taxon>Bacillati</taxon>
        <taxon>Bacillota</taxon>
        <taxon>Negativicutes</taxon>
        <taxon>Veillonellales</taxon>
        <taxon>Veillonellaceae</taxon>
        <taxon>Veillonella</taxon>
    </lineage>
</organism>
<sequence>MKRKYVLMVPVAAVTLWANSFGVLVNAQGVQDMNNNVPAVWQQDDQNKQGQPNDKQGKKADNKQINKNDKQVQKQQNPQVVPKAPEKETVKKDKAPSKVTPETKEKRKVALANDYNNRRPDAQKPPVKPEDKKPLPPKDDKPAPQSTSAVQIGVVLNA</sequence>